<accession>A0A4Q9DJX2</accession>
<gene>
    <name evidence="1" type="ORF">EYB31_30265</name>
</gene>
<reference evidence="1 2" key="1">
    <citation type="submission" date="2019-02" db="EMBL/GenBank/DDBJ databases">
        <title>Paenibacillus sp. nov., isolated from surface-sterilized tissue of Thalictrum simplex L.</title>
        <authorList>
            <person name="Tuo L."/>
        </authorList>
    </citation>
    <scope>NUCLEOTIDE SEQUENCE [LARGE SCALE GENOMIC DNA]</scope>
    <source>
        <strain evidence="1 2">N2SHLJ1</strain>
    </source>
</reference>
<dbReference type="OrthoDB" id="2614249at2"/>
<organism evidence="1 2">
    <name type="scientific">Paenibacillus thalictri</name>
    <dbReference type="NCBI Taxonomy" id="2527873"/>
    <lineage>
        <taxon>Bacteria</taxon>
        <taxon>Bacillati</taxon>
        <taxon>Bacillota</taxon>
        <taxon>Bacilli</taxon>
        <taxon>Bacillales</taxon>
        <taxon>Paenibacillaceae</taxon>
        <taxon>Paenibacillus</taxon>
    </lineage>
</organism>
<protein>
    <submittedName>
        <fullName evidence="1">Uncharacterized protein</fullName>
    </submittedName>
</protein>
<proteinExistence type="predicted"/>
<dbReference type="AlphaFoldDB" id="A0A4Q9DJX2"/>
<evidence type="ECO:0000313" key="2">
    <source>
        <dbReference type="Proteomes" id="UP000293142"/>
    </source>
</evidence>
<comment type="caution">
    <text evidence="1">The sequence shown here is derived from an EMBL/GenBank/DDBJ whole genome shotgun (WGS) entry which is preliminary data.</text>
</comment>
<evidence type="ECO:0000313" key="1">
    <source>
        <dbReference type="EMBL" id="TBL71378.1"/>
    </source>
</evidence>
<sequence length="144" mass="16105">MGKKLPYILAVLLLVLVGISIYAVTQQNKNNQERAKPASLQGQSEHWKVTVVMVGDGKQSVVKPTAQYNGLDKLAELIVTVNYKDNTSTSFTAVQPDMYDNQTPYDPDPQAADKSWMDVQNVQVAWKVGDKPYKEFMNVENKAQ</sequence>
<dbReference type="EMBL" id="SIRE01000026">
    <property type="protein sequence ID" value="TBL71378.1"/>
    <property type="molecule type" value="Genomic_DNA"/>
</dbReference>
<keyword evidence="2" id="KW-1185">Reference proteome</keyword>
<dbReference type="Proteomes" id="UP000293142">
    <property type="component" value="Unassembled WGS sequence"/>
</dbReference>
<name>A0A4Q9DJX2_9BACL</name>
<dbReference type="RefSeq" id="WP_131017243.1">
    <property type="nucleotide sequence ID" value="NZ_SIRE01000026.1"/>
</dbReference>